<protein>
    <submittedName>
        <fullName evidence="1">Uncharacterized protein</fullName>
    </submittedName>
</protein>
<keyword evidence="2" id="KW-1185">Reference proteome</keyword>
<organism evidence="1 2">
    <name type="scientific">Nitrosotalea sinensis</name>
    <dbReference type="NCBI Taxonomy" id="1499975"/>
    <lineage>
        <taxon>Archaea</taxon>
        <taxon>Nitrososphaerota</taxon>
        <taxon>Nitrososphaeria</taxon>
        <taxon>Nitrosotaleales</taxon>
        <taxon>Nitrosotaleaceae</taxon>
        <taxon>Nitrosotalea</taxon>
    </lineage>
</organism>
<sequence>MQYFVALKMGEKRVKEAREYLNKLCNDQAMPALALRDNKTNIWEPVGQDNLYAVLSDAGGYVLSETTGFMVVICDKNGISKALVRGLDTERKDAIVSRLKADNVPEHVGDVVLPV</sequence>
<evidence type="ECO:0000313" key="1">
    <source>
        <dbReference type="EMBL" id="SHO46530.1"/>
    </source>
</evidence>
<dbReference type="EMBL" id="FRFC01000004">
    <property type="protein sequence ID" value="SHO46530.1"/>
    <property type="molecule type" value="Genomic_DNA"/>
</dbReference>
<proteinExistence type="predicted"/>
<dbReference type="RefSeq" id="WP_245871934.1">
    <property type="nucleotide sequence ID" value="NZ_FRFC01000004.1"/>
</dbReference>
<reference evidence="2" key="1">
    <citation type="submission" date="2016-12" db="EMBL/GenBank/DDBJ databases">
        <authorList>
            <person name="Herbold C."/>
        </authorList>
    </citation>
    <scope>NUCLEOTIDE SEQUENCE [LARGE SCALE GENOMIC DNA]</scope>
</reference>
<name>A0A2H1EHW8_9ARCH</name>
<evidence type="ECO:0000313" key="2">
    <source>
        <dbReference type="Proteomes" id="UP000232412"/>
    </source>
</evidence>
<accession>A0A2H1EHW8</accession>
<dbReference type="Proteomes" id="UP000232412">
    <property type="component" value="Unassembled WGS sequence"/>
</dbReference>
<gene>
    <name evidence="1" type="ORF">NSIN_30159</name>
</gene>
<dbReference type="AlphaFoldDB" id="A0A2H1EHW8"/>